<dbReference type="GO" id="GO:0008241">
    <property type="term" value="F:peptidyl-dipeptidase activity"/>
    <property type="evidence" value="ECO:0007669"/>
    <property type="project" value="UniProtKB-EC"/>
</dbReference>
<evidence type="ECO:0000313" key="11">
    <source>
        <dbReference type="Proteomes" id="UP000008914"/>
    </source>
</evidence>
<keyword evidence="11" id="KW-1185">Reference proteome</keyword>
<dbReference type="AlphaFoldDB" id="E6S928"/>
<evidence type="ECO:0000313" key="10">
    <source>
        <dbReference type="EMBL" id="ADU49203.1"/>
    </source>
</evidence>
<sequence length="689" mass="76122">MVDPTEAADDSSLQGNPFGTPSPLPFSLPPFDRIQPEHYGPAFDAGMAQHRAEVEAIAANIEPPTFANTLLALERSGELLTRTGTAFFGTASALATPEIQAIQEEYAPKLAAHSDAIGLDSRLYARIRAVHDDADQLAALDAEARYLVERYLTEFTVAGAGLDDEAKARLRQLNEALASLTTRFEKQLLADANDLAVAVDEVSELDGLTAGEVSAAAEAAREHGHEGSYLISLVLPTNHPHLASLTNRELRRRLHDAQRARGSRGNENDTRDLVLEIVRLRAERARLLGYPTHAHAALADSTAESPERVLERLAPMARAAAANARTEQAALESEAGHPIEAPDWAFYSNRVRAATYRVDTAAMRPYFEAERVLRDGIFFAAERLYGLTFHERPDLPGYHPDVRVFEVREDGTPVGLYLLDLYTRDTKKGGAWMSSLVHQSTLLDEPHAVVTNNLNVPKPAPGEPTLLTFDEVTTFFHEFGHALHGLLARVTYPHFSGTQVFRDFVEYPSQVNEMWMLWPEVLANYAVHHETGEPMPQDLVDRLVASRSWGEGFATSEYLAAALLDQAWHALDVEQAAAVADVDAFEQRALEDVGLANPLVPPRYSTPYFAHVFAYAYDAAYYAYIWSEVLDADTVAWFTENGGLTRANGDRYRRYVIGLGGAGDPLASYREFRGQDADPRHLLERRGLL</sequence>
<dbReference type="FunFam" id="3.40.390.10:FF:000009">
    <property type="entry name" value="Oligopeptidase A"/>
    <property type="match status" value="1"/>
</dbReference>
<dbReference type="CDD" id="cd06456">
    <property type="entry name" value="M3A_DCP"/>
    <property type="match status" value="1"/>
</dbReference>
<evidence type="ECO:0000256" key="3">
    <source>
        <dbReference type="ARBA" id="ARBA00022723"/>
    </source>
</evidence>
<keyword evidence="3 7" id="KW-0479">Metal-binding</keyword>
<dbReference type="SUPFAM" id="SSF55486">
    <property type="entry name" value="Metalloproteases ('zincins'), catalytic domain"/>
    <property type="match status" value="1"/>
</dbReference>
<dbReference type="InterPro" id="IPR001567">
    <property type="entry name" value="Pept_M3A_M3B_dom"/>
</dbReference>
<keyword evidence="2 7" id="KW-0645">Protease</keyword>
<dbReference type="GO" id="GO:0004180">
    <property type="term" value="F:carboxypeptidase activity"/>
    <property type="evidence" value="ECO:0007669"/>
    <property type="project" value="UniProtKB-KW"/>
</dbReference>
<reference evidence="10 11" key="1">
    <citation type="journal article" date="2010" name="Stand. Genomic Sci.">
        <title>Complete genome sequence of Intrasporangium calvum type strain (7 KIP).</title>
        <authorList>
            <person name="Del Rio T.G."/>
            <person name="Chertkov O."/>
            <person name="Yasawong M."/>
            <person name="Lucas S."/>
            <person name="Deshpande S."/>
            <person name="Cheng J.F."/>
            <person name="Detter C."/>
            <person name="Tapia R."/>
            <person name="Han C."/>
            <person name="Goodwin L."/>
            <person name="Pitluck S."/>
            <person name="Liolios K."/>
            <person name="Ivanova N."/>
            <person name="Mavromatis K."/>
            <person name="Pati A."/>
            <person name="Chen A."/>
            <person name="Palaniappan K."/>
            <person name="Land M."/>
            <person name="Hauser L."/>
            <person name="Chang Y.J."/>
            <person name="Jeffries C.D."/>
            <person name="Rohde M."/>
            <person name="Pukall R."/>
            <person name="Sikorski J."/>
            <person name="Goker M."/>
            <person name="Woyke T."/>
            <person name="Bristow J."/>
            <person name="Eisen J.A."/>
            <person name="Markowitz V."/>
            <person name="Hugenholtz P."/>
            <person name="Kyrpides N.C."/>
            <person name="Klenk H.P."/>
            <person name="Lapidus A."/>
        </authorList>
    </citation>
    <scope>NUCLEOTIDE SEQUENCE [LARGE SCALE GENOMIC DNA]</scope>
    <source>
        <strain evidence="11">ATCC 23552 / DSM 43043 / JCM 3097 / NBRC 12989 / 7 KIP</strain>
    </source>
</reference>
<dbReference type="STRING" id="710696.Intca_2701"/>
<feature type="domain" description="Peptidase M3A/M3B catalytic" evidence="9">
    <location>
        <begin position="242"/>
        <end position="687"/>
    </location>
</feature>
<dbReference type="GO" id="GO:0006508">
    <property type="term" value="P:proteolysis"/>
    <property type="evidence" value="ECO:0007669"/>
    <property type="project" value="UniProtKB-KW"/>
</dbReference>
<dbReference type="Pfam" id="PF01432">
    <property type="entry name" value="Peptidase_M3"/>
    <property type="match status" value="1"/>
</dbReference>
<dbReference type="PANTHER" id="PTHR43660:SF1">
    <property type="entry name" value="DIPEPTIDYL CARBOXYPEPTIDASE"/>
    <property type="match status" value="1"/>
</dbReference>
<evidence type="ECO:0000256" key="7">
    <source>
        <dbReference type="RuleBase" id="RU003435"/>
    </source>
</evidence>
<dbReference type="KEGG" id="ica:Intca_2701"/>
<dbReference type="OrthoDB" id="9773538at2"/>
<feature type="region of interest" description="Disordered" evidence="8">
    <location>
        <begin position="1"/>
        <end position="31"/>
    </location>
</feature>
<evidence type="ECO:0000256" key="4">
    <source>
        <dbReference type="ARBA" id="ARBA00022801"/>
    </source>
</evidence>
<dbReference type="GO" id="GO:0004222">
    <property type="term" value="F:metalloendopeptidase activity"/>
    <property type="evidence" value="ECO:0007669"/>
    <property type="project" value="InterPro"/>
</dbReference>
<proteinExistence type="inferred from homology"/>
<keyword evidence="5 7" id="KW-0862">Zinc</keyword>
<dbReference type="PANTHER" id="PTHR43660">
    <property type="entry name" value="DIPEPTIDYL CARBOXYPEPTIDASE"/>
    <property type="match status" value="1"/>
</dbReference>
<dbReference type="Gene3D" id="1.10.1370.40">
    <property type="match status" value="3"/>
</dbReference>
<dbReference type="GO" id="GO:0046872">
    <property type="term" value="F:metal ion binding"/>
    <property type="evidence" value="ECO:0007669"/>
    <property type="project" value="UniProtKB-UniRule"/>
</dbReference>
<keyword evidence="4 7" id="KW-0378">Hydrolase</keyword>
<evidence type="ECO:0000256" key="1">
    <source>
        <dbReference type="ARBA" id="ARBA00006040"/>
    </source>
</evidence>
<organism evidence="10 11">
    <name type="scientific">Intrasporangium calvum (strain ATCC 23552 / DSM 43043 / JCM 3097 / NBRC 12989 / NCIMB 10167 / NRRL B-3866 / 7 KIP)</name>
    <dbReference type="NCBI Taxonomy" id="710696"/>
    <lineage>
        <taxon>Bacteria</taxon>
        <taxon>Bacillati</taxon>
        <taxon>Actinomycetota</taxon>
        <taxon>Actinomycetes</taxon>
        <taxon>Micrococcales</taxon>
        <taxon>Intrasporangiaceae</taxon>
        <taxon>Intrasporangium</taxon>
    </lineage>
</organism>
<dbReference type="HOGENOM" id="CLU_001805_4_0_11"/>
<accession>E6S928</accession>
<comment type="similarity">
    <text evidence="1 7">Belongs to the peptidase M3 family.</text>
</comment>
<evidence type="ECO:0000256" key="6">
    <source>
        <dbReference type="ARBA" id="ARBA00023049"/>
    </source>
</evidence>
<keyword evidence="6 7" id="KW-0482">Metalloprotease</keyword>
<evidence type="ECO:0000256" key="5">
    <source>
        <dbReference type="ARBA" id="ARBA00022833"/>
    </source>
</evidence>
<comment type="cofactor">
    <cofactor evidence="7">
        <name>Zn(2+)</name>
        <dbReference type="ChEBI" id="CHEBI:29105"/>
    </cofactor>
    <text evidence="7">Binds 1 zinc ion.</text>
</comment>
<dbReference type="EC" id="3.4.15.5" evidence="10"/>
<evidence type="ECO:0000256" key="8">
    <source>
        <dbReference type="SAM" id="MobiDB-lite"/>
    </source>
</evidence>
<dbReference type="InterPro" id="IPR045090">
    <property type="entry name" value="Pept_M3A_M3B"/>
</dbReference>
<gene>
    <name evidence="10" type="ordered locus">Intca_2701</name>
</gene>
<dbReference type="EMBL" id="CP002343">
    <property type="protein sequence ID" value="ADU49203.1"/>
    <property type="molecule type" value="Genomic_DNA"/>
</dbReference>
<dbReference type="RefSeq" id="WP_013493517.1">
    <property type="nucleotide sequence ID" value="NC_014830.1"/>
</dbReference>
<evidence type="ECO:0000256" key="2">
    <source>
        <dbReference type="ARBA" id="ARBA00022670"/>
    </source>
</evidence>
<protein>
    <submittedName>
        <fullName evidence="10">Peptidyl-dipeptidase Dcp</fullName>
        <ecNumber evidence="10">3.4.15.5</ecNumber>
    </submittedName>
</protein>
<dbReference type="InterPro" id="IPR034005">
    <property type="entry name" value="M3A_DCP"/>
</dbReference>
<keyword evidence="10" id="KW-0121">Carboxypeptidase</keyword>
<dbReference type="GO" id="GO:0005829">
    <property type="term" value="C:cytosol"/>
    <property type="evidence" value="ECO:0007669"/>
    <property type="project" value="TreeGrafter"/>
</dbReference>
<evidence type="ECO:0000259" key="9">
    <source>
        <dbReference type="Pfam" id="PF01432"/>
    </source>
</evidence>
<dbReference type="Proteomes" id="UP000008914">
    <property type="component" value="Chromosome"/>
</dbReference>
<dbReference type="eggNOG" id="COG0339">
    <property type="taxonomic scope" value="Bacteria"/>
</dbReference>
<name>E6S928_INTC7</name>